<dbReference type="Proteomes" id="UP000834503">
    <property type="component" value="Unassembled WGS sequence"/>
</dbReference>
<organism evidence="1 2">
    <name type="scientific">Citrobacter werkmanii</name>
    <dbReference type="NCBI Taxonomy" id="67827"/>
    <lineage>
        <taxon>Bacteria</taxon>
        <taxon>Pseudomonadati</taxon>
        <taxon>Pseudomonadota</taxon>
        <taxon>Gammaproteobacteria</taxon>
        <taxon>Enterobacterales</taxon>
        <taxon>Enterobacteriaceae</taxon>
        <taxon>Citrobacter</taxon>
        <taxon>Citrobacter freundii complex</taxon>
    </lineage>
</organism>
<proteinExistence type="predicted"/>
<dbReference type="AlphaFoldDB" id="A0A9N8CZZ2"/>
<accession>A0A9N8CZZ2</accession>
<reference evidence="1" key="1">
    <citation type="submission" date="2020-05" db="EMBL/GenBank/DDBJ databases">
        <authorList>
            <person name="Delgado-Blas J."/>
        </authorList>
    </citation>
    <scope>NUCLEOTIDE SEQUENCE</scope>
    <source>
        <strain evidence="1">BB1459</strain>
    </source>
</reference>
<evidence type="ECO:0000313" key="1">
    <source>
        <dbReference type="EMBL" id="CAB5614862.1"/>
    </source>
</evidence>
<comment type="caution">
    <text evidence="1">The sequence shown here is derived from an EMBL/GenBank/DDBJ whole genome shotgun (WGS) entry which is preliminary data.</text>
</comment>
<evidence type="ECO:0000313" key="2">
    <source>
        <dbReference type="Proteomes" id="UP000834503"/>
    </source>
</evidence>
<gene>
    <name evidence="1" type="ORF">GHA_05960</name>
</gene>
<protein>
    <submittedName>
        <fullName evidence="1">Uncharacterized protein</fullName>
    </submittedName>
</protein>
<name>A0A9N8CZZ2_9ENTR</name>
<sequence>MNYVIFDHSYFTFLHLKLLSNNFFKHWRGGAEFMLVLCVLKHQVQLINH</sequence>
<dbReference type="EMBL" id="CAHPQX010000197">
    <property type="protein sequence ID" value="CAB5614862.1"/>
    <property type="molecule type" value="Genomic_DNA"/>
</dbReference>